<evidence type="ECO:0000259" key="20">
    <source>
        <dbReference type="PROSITE" id="PS50011"/>
    </source>
</evidence>
<dbReference type="GO" id="GO:0004674">
    <property type="term" value="F:protein serine/threonine kinase activity"/>
    <property type="evidence" value="ECO:0007669"/>
    <property type="project" value="UniProtKB-KW"/>
</dbReference>
<evidence type="ECO:0000256" key="8">
    <source>
        <dbReference type="ARBA" id="ARBA00022692"/>
    </source>
</evidence>
<keyword evidence="3" id="KW-1003">Cell membrane</keyword>
<evidence type="ECO:0000256" key="12">
    <source>
        <dbReference type="ARBA" id="ARBA00022777"/>
    </source>
</evidence>
<dbReference type="Gene3D" id="3.30.200.20">
    <property type="entry name" value="Phosphorylase Kinase, domain 1"/>
    <property type="match status" value="1"/>
</dbReference>
<keyword evidence="9" id="KW-0732">Signal</keyword>
<keyword evidence="5" id="KW-0597">Phosphoprotein</keyword>
<keyword evidence="4" id="KW-0723">Serine/threonine-protein kinase</keyword>
<dbReference type="GO" id="GO:0005524">
    <property type="term" value="F:ATP binding"/>
    <property type="evidence" value="ECO:0007669"/>
    <property type="project" value="UniProtKB-KW"/>
</dbReference>
<dbReference type="AlphaFoldDB" id="A0ABD3I7P2"/>
<sequence>MSNPRLCFPGENCVSQTEKDLIGKGFSMKSIIGITLSCCLVVAVSLIIFVLLLRQRQRTKVKNPDYSEGELYIWSTEYKNKNLTFQNLLDATVGSENPEIVSKTSNSTVYKATLKSDIVLAVKVLSGNTDAKAEGLFRREIQTIGKLRHRNLVQMIGFCTWKNLKFLILKFINNGSLYHVLHEANGLPDWDSRYRVALGTALGLEYLHYDCVPPIIHRDVKSANILLDDDFEPHITDFGTAKFQDVSKSSPTSVLVGTHSYIAPEYGLNLQVNKKIDVYAFGVVLLELLTGKYVLEKEFPEGTNLVGWVETNTKSEQDLLNKVMDSRLLNINENNIVQEIKLVMEIAMFCVKTVPAERPTMREVVTMLKQATDSRPSHQLNMVEISDLVVAM</sequence>
<dbReference type="InterPro" id="IPR011009">
    <property type="entry name" value="Kinase-like_dom_sf"/>
</dbReference>
<comment type="subcellular location">
    <subcellularLocation>
        <location evidence="1">Cell membrane</location>
        <topology evidence="1">Single-pass membrane protein</topology>
    </subcellularLocation>
</comment>
<accession>A0ABD3I7P2</accession>
<dbReference type="Proteomes" id="UP001633002">
    <property type="component" value="Unassembled WGS sequence"/>
</dbReference>
<evidence type="ECO:0000256" key="2">
    <source>
        <dbReference type="ARBA" id="ARBA00012513"/>
    </source>
</evidence>
<evidence type="ECO:0000256" key="16">
    <source>
        <dbReference type="ARBA" id="ARBA00023180"/>
    </source>
</evidence>
<proteinExistence type="predicted"/>
<comment type="catalytic activity">
    <reaction evidence="17">
        <text>L-threonyl-[protein] + ATP = O-phospho-L-threonyl-[protein] + ADP + H(+)</text>
        <dbReference type="Rhea" id="RHEA:46608"/>
        <dbReference type="Rhea" id="RHEA-COMP:11060"/>
        <dbReference type="Rhea" id="RHEA-COMP:11605"/>
        <dbReference type="ChEBI" id="CHEBI:15378"/>
        <dbReference type="ChEBI" id="CHEBI:30013"/>
        <dbReference type="ChEBI" id="CHEBI:30616"/>
        <dbReference type="ChEBI" id="CHEBI:61977"/>
        <dbReference type="ChEBI" id="CHEBI:456216"/>
        <dbReference type="EC" id="2.7.11.1"/>
    </reaction>
</comment>
<dbReference type="FunFam" id="1.10.510.10:FF:000417">
    <property type="entry name" value="Leucine-rich repeat receptor-like protein kinase"/>
    <property type="match status" value="1"/>
</dbReference>
<comment type="caution">
    <text evidence="21">The sequence shown here is derived from an EMBL/GenBank/DDBJ whole genome shotgun (WGS) entry which is preliminary data.</text>
</comment>
<evidence type="ECO:0000256" key="7">
    <source>
        <dbReference type="ARBA" id="ARBA00022679"/>
    </source>
</evidence>
<evidence type="ECO:0000256" key="3">
    <source>
        <dbReference type="ARBA" id="ARBA00022475"/>
    </source>
</evidence>
<keyword evidence="13" id="KW-0067">ATP-binding</keyword>
<evidence type="ECO:0000256" key="19">
    <source>
        <dbReference type="SAM" id="Phobius"/>
    </source>
</evidence>
<dbReference type="PROSITE" id="PS00108">
    <property type="entry name" value="PROTEIN_KINASE_ST"/>
    <property type="match status" value="1"/>
</dbReference>
<keyword evidence="10" id="KW-0677">Repeat</keyword>
<evidence type="ECO:0000313" key="21">
    <source>
        <dbReference type="EMBL" id="KAL3698405.1"/>
    </source>
</evidence>
<gene>
    <name evidence="21" type="ORF">R1sor_012481</name>
</gene>
<reference evidence="21 22" key="1">
    <citation type="submission" date="2024-09" db="EMBL/GenBank/DDBJ databases">
        <title>Chromosome-scale assembly of Riccia sorocarpa.</title>
        <authorList>
            <person name="Paukszto L."/>
        </authorList>
    </citation>
    <scope>NUCLEOTIDE SEQUENCE [LARGE SCALE GENOMIC DNA]</scope>
    <source>
        <strain evidence="21">LP-2024</strain>
        <tissue evidence="21">Aerial parts of the thallus</tissue>
    </source>
</reference>
<feature type="transmembrane region" description="Helical" evidence="19">
    <location>
        <begin position="31"/>
        <end position="53"/>
    </location>
</feature>
<evidence type="ECO:0000256" key="4">
    <source>
        <dbReference type="ARBA" id="ARBA00022527"/>
    </source>
</evidence>
<evidence type="ECO:0000256" key="5">
    <source>
        <dbReference type="ARBA" id="ARBA00022553"/>
    </source>
</evidence>
<keyword evidence="6" id="KW-0433">Leucine-rich repeat</keyword>
<evidence type="ECO:0000256" key="9">
    <source>
        <dbReference type="ARBA" id="ARBA00022729"/>
    </source>
</evidence>
<dbReference type="EMBL" id="JBJQOH010000002">
    <property type="protein sequence ID" value="KAL3698405.1"/>
    <property type="molecule type" value="Genomic_DNA"/>
</dbReference>
<evidence type="ECO:0000256" key="14">
    <source>
        <dbReference type="ARBA" id="ARBA00022989"/>
    </source>
</evidence>
<dbReference type="InterPro" id="IPR000719">
    <property type="entry name" value="Prot_kinase_dom"/>
</dbReference>
<evidence type="ECO:0000256" key="11">
    <source>
        <dbReference type="ARBA" id="ARBA00022741"/>
    </source>
</evidence>
<dbReference type="Gene3D" id="1.10.510.10">
    <property type="entry name" value="Transferase(Phosphotransferase) domain 1"/>
    <property type="match status" value="1"/>
</dbReference>
<evidence type="ECO:0000256" key="15">
    <source>
        <dbReference type="ARBA" id="ARBA00023136"/>
    </source>
</evidence>
<dbReference type="PROSITE" id="PS50011">
    <property type="entry name" value="PROTEIN_KINASE_DOM"/>
    <property type="match status" value="1"/>
</dbReference>
<dbReference type="InterPro" id="IPR008271">
    <property type="entry name" value="Ser/Thr_kinase_AS"/>
</dbReference>
<evidence type="ECO:0000256" key="18">
    <source>
        <dbReference type="ARBA" id="ARBA00048679"/>
    </source>
</evidence>
<evidence type="ECO:0000256" key="13">
    <source>
        <dbReference type="ARBA" id="ARBA00022840"/>
    </source>
</evidence>
<protein>
    <recommendedName>
        <fullName evidence="2">non-specific serine/threonine protein kinase</fullName>
        <ecNumber evidence="2">2.7.11.1</ecNumber>
    </recommendedName>
</protein>
<dbReference type="PANTHER" id="PTHR48005:SF13">
    <property type="entry name" value="SERINE_THREONINE-PROTEIN KINASE DDB_G0278509-RELATED"/>
    <property type="match status" value="1"/>
</dbReference>
<evidence type="ECO:0000313" key="22">
    <source>
        <dbReference type="Proteomes" id="UP001633002"/>
    </source>
</evidence>
<keyword evidence="8 19" id="KW-0812">Transmembrane</keyword>
<keyword evidence="14 19" id="KW-1133">Transmembrane helix</keyword>
<keyword evidence="11" id="KW-0547">Nucleotide-binding</keyword>
<dbReference type="PANTHER" id="PTHR48005">
    <property type="entry name" value="LEUCINE RICH REPEAT KINASE 2"/>
    <property type="match status" value="1"/>
</dbReference>
<evidence type="ECO:0000256" key="10">
    <source>
        <dbReference type="ARBA" id="ARBA00022737"/>
    </source>
</evidence>
<comment type="catalytic activity">
    <reaction evidence="18">
        <text>L-seryl-[protein] + ATP = O-phospho-L-seryl-[protein] + ADP + H(+)</text>
        <dbReference type="Rhea" id="RHEA:17989"/>
        <dbReference type="Rhea" id="RHEA-COMP:9863"/>
        <dbReference type="Rhea" id="RHEA-COMP:11604"/>
        <dbReference type="ChEBI" id="CHEBI:15378"/>
        <dbReference type="ChEBI" id="CHEBI:29999"/>
        <dbReference type="ChEBI" id="CHEBI:30616"/>
        <dbReference type="ChEBI" id="CHEBI:83421"/>
        <dbReference type="ChEBI" id="CHEBI:456216"/>
        <dbReference type="EC" id="2.7.11.1"/>
    </reaction>
</comment>
<dbReference type="SUPFAM" id="SSF56112">
    <property type="entry name" value="Protein kinase-like (PK-like)"/>
    <property type="match status" value="1"/>
</dbReference>
<organism evidence="21 22">
    <name type="scientific">Riccia sorocarpa</name>
    <dbReference type="NCBI Taxonomy" id="122646"/>
    <lineage>
        <taxon>Eukaryota</taxon>
        <taxon>Viridiplantae</taxon>
        <taxon>Streptophyta</taxon>
        <taxon>Embryophyta</taxon>
        <taxon>Marchantiophyta</taxon>
        <taxon>Marchantiopsida</taxon>
        <taxon>Marchantiidae</taxon>
        <taxon>Marchantiales</taxon>
        <taxon>Ricciaceae</taxon>
        <taxon>Riccia</taxon>
    </lineage>
</organism>
<dbReference type="SMART" id="SM00220">
    <property type="entry name" value="S_TKc"/>
    <property type="match status" value="1"/>
</dbReference>
<keyword evidence="12" id="KW-0418">Kinase</keyword>
<keyword evidence="7" id="KW-0808">Transferase</keyword>
<keyword evidence="15 19" id="KW-0472">Membrane</keyword>
<evidence type="ECO:0000256" key="6">
    <source>
        <dbReference type="ARBA" id="ARBA00022614"/>
    </source>
</evidence>
<dbReference type="InterPro" id="IPR051420">
    <property type="entry name" value="Ser_Thr_Kinases_DiverseReg"/>
</dbReference>
<feature type="domain" description="Protein kinase" evidence="20">
    <location>
        <begin position="95"/>
        <end position="381"/>
    </location>
</feature>
<dbReference type="GO" id="GO:0005886">
    <property type="term" value="C:plasma membrane"/>
    <property type="evidence" value="ECO:0007669"/>
    <property type="project" value="UniProtKB-SubCell"/>
</dbReference>
<dbReference type="Pfam" id="PF00069">
    <property type="entry name" value="Pkinase"/>
    <property type="match status" value="1"/>
</dbReference>
<name>A0ABD3I7P2_9MARC</name>
<dbReference type="EC" id="2.7.11.1" evidence="2"/>
<evidence type="ECO:0000256" key="17">
    <source>
        <dbReference type="ARBA" id="ARBA00047899"/>
    </source>
</evidence>
<keyword evidence="16" id="KW-0325">Glycoprotein</keyword>
<evidence type="ECO:0000256" key="1">
    <source>
        <dbReference type="ARBA" id="ARBA00004162"/>
    </source>
</evidence>
<keyword evidence="22" id="KW-1185">Reference proteome</keyword>